<accession>A0A2V3J4L4</accession>
<feature type="compositionally biased region" description="Polar residues" evidence="1">
    <location>
        <begin position="1"/>
        <end position="16"/>
    </location>
</feature>
<protein>
    <submittedName>
        <fullName evidence="2">Uncharacterized protein</fullName>
    </submittedName>
</protein>
<dbReference type="AlphaFoldDB" id="A0A2V3J4L4"/>
<organism evidence="2 3">
    <name type="scientific">Gracilariopsis chorda</name>
    <dbReference type="NCBI Taxonomy" id="448386"/>
    <lineage>
        <taxon>Eukaryota</taxon>
        <taxon>Rhodophyta</taxon>
        <taxon>Florideophyceae</taxon>
        <taxon>Rhodymeniophycidae</taxon>
        <taxon>Gracilariales</taxon>
        <taxon>Gracilariaceae</taxon>
        <taxon>Gracilariopsis</taxon>
    </lineage>
</organism>
<evidence type="ECO:0000313" key="3">
    <source>
        <dbReference type="Proteomes" id="UP000247409"/>
    </source>
</evidence>
<proteinExistence type="predicted"/>
<evidence type="ECO:0000256" key="1">
    <source>
        <dbReference type="SAM" id="MobiDB-lite"/>
    </source>
</evidence>
<reference evidence="2 3" key="1">
    <citation type="journal article" date="2018" name="Mol. Biol. Evol.">
        <title>Analysis of the draft genome of the red seaweed Gracilariopsis chorda provides insights into genome size evolution in Rhodophyta.</title>
        <authorList>
            <person name="Lee J."/>
            <person name="Yang E.C."/>
            <person name="Graf L."/>
            <person name="Yang J.H."/>
            <person name="Qiu H."/>
            <person name="Zel Zion U."/>
            <person name="Chan C.X."/>
            <person name="Stephens T.G."/>
            <person name="Weber A.P.M."/>
            <person name="Boo G.H."/>
            <person name="Boo S.M."/>
            <person name="Kim K.M."/>
            <person name="Shin Y."/>
            <person name="Jung M."/>
            <person name="Lee S.J."/>
            <person name="Yim H.S."/>
            <person name="Lee J.H."/>
            <person name="Bhattacharya D."/>
            <person name="Yoon H.S."/>
        </authorList>
    </citation>
    <scope>NUCLEOTIDE SEQUENCE [LARGE SCALE GENOMIC DNA]</scope>
    <source>
        <strain evidence="2 3">SKKU-2015</strain>
        <tissue evidence="2">Whole body</tissue>
    </source>
</reference>
<keyword evidence="3" id="KW-1185">Reference proteome</keyword>
<gene>
    <name evidence="2" type="ORF">BWQ96_00712</name>
</gene>
<feature type="region of interest" description="Disordered" evidence="1">
    <location>
        <begin position="1"/>
        <end position="22"/>
    </location>
</feature>
<comment type="caution">
    <text evidence="2">The sequence shown here is derived from an EMBL/GenBank/DDBJ whole genome shotgun (WGS) entry which is preliminary data.</text>
</comment>
<sequence>MPLHTSASAHPDNTGSPDPMPLEFLAAADDLNWGATPVPPVEQYSDGWPVYETLLAKDRIAHGELFCRGPRFDPEAVLNESLVEWYTDEGWPRGDRPVTIVRS</sequence>
<dbReference type="Proteomes" id="UP000247409">
    <property type="component" value="Unassembled WGS sequence"/>
</dbReference>
<evidence type="ECO:0000313" key="2">
    <source>
        <dbReference type="EMBL" id="PXF49396.1"/>
    </source>
</evidence>
<name>A0A2V3J4L4_9FLOR</name>
<dbReference type="EMBL" id="NBIV01000005">
    <property type="protein sequence ID" value="PXF49396.1"/>
    <property type="molecule type" value="Genomic_DNA"/>
</dbReference>